<gene>
    <name evidence="1" type="ORF">TIFTF001_022608</name>
</gene>
<name>A0AA88DK10_FICCA</name>
<accession>A0AA88DK10</accession>
<dbReference type="Proteomes" id="UP001187192">
    <property type="component" value="Unassembled WGS sequence"/>
</dbReference>
<dbReference type="EMBL" id="BTGU01000046">
    <property type="protein sequence ID" value="GMN53469.1"/>
    <property type="molecule type" value="Genomic_DNA"/>
</dbReference>
<evidence type="ECO:0000313" key="1">
    <source>
        <dbReference type="EMBL" id="GMN53469.1"/>
    </source>
</evidence>
<comment type="caution">
    <text evidence="1">The sequence shown here is derived from an EMBL/GenBank/DDBJ whole genome shotgun (WGS) entry which is preliminary data.</text>
</comment>
<protein>
    <submittedName>
        <fullName evidence="1">Uncharacterized protein</fullName>
    </submittedName>
</protein>
<reference evidence="1" key="1">
    <citation type="submission" date="2023-07" db="EMBL/GenBank/DDBJ databases">
        <title>draft genome sequence of fig (Ficus carica).</title>
        <authorList>
            <person name="Takahashi T."/>
            <person name="Nishimura K."/>
        </authorList>
    </citation>
    <scope>NUCLEOTIDE SEQUENCE</scope>
</reference>
<dbReference type="AlphaFoldDB" id="A0AA88DK10"/>
<organism evidence="1 2">
    <name type="scientific">Ficus carica</name>
    <name type="common">Common fig</name>
    <dbReference type="NCBI Taxonomy" id="3494"/>
    <lineage>
        <taxon>Eukaryota</taxon>
        <taxon>Viridiplantae</taxon>
        <taxon>Streptophyta</taxon>
        <taxon>Embryophyta</taxon>
        <taxon>Tracheophyta</taxon>
        <taxon>Spermatophyta</taxon>
        <taxon>Magnoliopsida</taxon>
        <taxon>eudicotyledons</taxon>
        <taxon>Gunneridae</taxon>
        <taxon>Pentapetalae</taxon>
        <taxon>rosids</taxon>
        <taxon>fabids</taxon>
        <taxon>Rosales</taxon>
        <taxon>Moraceae</taxon>
        <taxon>Ficeae</taxon>
        <taxon>Ficus</taxon>
    </lineage>
</organism>
<evidence type="ECO:0000313" key="2">
    <source>
        <dbReference type="Proteomes" id="UP001187192"/>
    </source>
</evidence>
<proteinExistence type="predicted"/>
<sequence length="97" mass="10057">MARSGQTMQVGWPSGAGDFAIAEWLTGGGGGDFASRVREAISLPNSGRSPGWGSFLKLGVVDGKSVTDFAVRDASRHHRCARGAVPERQRLGSTAGA</sequence>
<keyword evidence="2" id="KW-1185">Reference proteome</keyword>